<feature type="transmembrane region" description="Helical" evidence="1">
    <location>
        <begin position="62"/>
        <end position="82"/>
    </location>
</feature>
<keyword evidence="1" id="KW-1133">Transmembrane helix</keyword>
<protein>
    <submittedName>
        <fullName evidence="2">Uncharacterized protein</fullName>
    </submittedName>
</protein>
<evidence type="ECO:0000256" key="1">
    <source>
        <dbReference type="SAM" id="Phobius"/>
    </source>
</evidence>
<organism evidence="2 3">
    <name type="scientific">Kroppenstedtia pulmonis</name>
    <dbReference type="NCBI Taxonomy" id="1380685"/>
    <lineage>
        <taxon>Bacteria</taxon>
        <taxon>Bacillati</taxon>
        <taxon>Bacillota</taxon>
        <taxon>Bacilli</taxon>
        <taxon>Bacillales</taxon>
        <taxon>Thermoactinomycetaceae</taxon>
        <taxon>Kroppenstedtia</taxon>
    </lineage>
</organism>
<dbReference type="Proteomes" id="UP000503088">
    <property type="component" value="Chromosome"/>
</dbReference>
<keyword evidence="3" id="KW-1185">Reference proteome</keyword>
<reference evidence="2 3" key="1">
    <citation type="submission" date="2020-01" db="EMBL/GenBank/DDBJ databases">
        <authorList>
            <person name="Gulvik C.A."/>
            <person name="Batra D.G."/>
        </authorList>
    </citation>
    <scope>NUCLEOTIDE SEQUENCE [LARGE SCALE GENOMIC DNA]</scope>
    <source>
        <strain evidence="2 3">W9323</strain>
    </source>
</reference>
<accession>A0A7D3XSD3</accession>
<feature type="transmembrane region" description="Helical" evidence="1">
    <location>
        <begin position="32"/>
        <end position="50"/>
    </location>
</feature>
<proteinExistence type="predicted"/>
<feature type="transmembrane region" description="Helical" evidence="1">
    <location>
        <begin position="102"/>
        <end position="120"/>
    </location>
</feature>
<dbReference type="EMBL" id="CP048104">
    <property type="protein sequence ID" value="QKG84988.1"/>
    <property type="molecule type" value="Genomic_DNA"/>
</dbReference>
<dbReference type="KEGG" id="kpul:GXN76_11235"/>
<dbReference type="RefSeq" id="WP_173223216.1">
    <property type="nucleotide sequence ID" value="NZ_CP048104.1"/>
</dbReference>
<keyword evidence="1" id="KW-0472">Membrane</keyword>
<gene>
    <name evidence="2" type="ORF">GXN76_11235</name>
</gene>
<dbReference type="AlphaFoldDB" id="A0A7D3XSD3"/>
<evidence type="ECO:0000313" key="2">
    <source>
        <dbReference type="EMBL" id="QKG84988.1"/>
    </source>
</evidence>
<sequence>MKKTPVSLITSLLLAAIFLLISRSVPIFLFGILYTLPVSLLYGQPVSLLIDHTTRSLQRIRIPVALFLHLVGGWLLVLVYTIQDWDFLIHAPNRYFEYFKSGYLTIGFASLLYGVINECWRRFRCASLSSHD</sequence>
<name>A0A7D3XSD3_9BACL</name>
<keyword evidence="1" id="KW-0812">Transmembrane</keyword>
<evidence type="ECO:0000313" key="3">
    <source>
        <dbReference type="Proteomes" id="UP000503088"/>
    </source>
</evidence>